<gene>
    <name evidence="4" type="primary">LOC109371316</name>
</gene>
<dbReference type="AlphaFoldDB" id="A0A8B7PU99"/>
<protein>
    <submittedName>
        <fullName evidence="4">Antimicrobial peptide NK-lysin-like</fullName>
    </submittedName>
</protein>
<dbReference type="SUPFAM" id="SSF47862">
    <property type="entry name" value="Saposin"/>
    <property type="match status" value="1"/>
</dbReference>
<dbReference type="GO" id="GO:0042742">
    <property type="term" value="P:defense response to bacterium"/>
    <property type="evidence" value="ECO:0007669"/>
    <property type="project" value="InterPro"/>
</dbReference>
<evidence type="ECO:0000313" key="4">
    <source>
        <dbReference type="RefSeq" id="XP_019479297.1"/>
    </source>
</evidence>
<evidence type="ECO:0000313" key="3">
    <source>
        <dbReference type="Proteomes" id="UP000694851"/>
    </source>
</evidence>
<dbReference type="InterPro" id="IPR008139">
    <property type="entry name" value="SaposinB_dom"/>
</dbReference>
<dbReference type="Gene3D" id="1.10.225.10">
    <property type="entry name" value="Saposin-like"/>
    <property type="match status" value="1"/>
</dbReference>
<accession>A0A8B7PU99</accession>
<organism evidence="3 4">
    <name type="scientific">Hipposideros armiger</name>
    <name type="common">Great Himalayan leaf-nosed bat</name>
    <dbReference type="NCBI Taxonomy" id="186990"/>
    <lineage>
        <taxon>Eukaryota</taxon>
        <taxon>Metazoa</taxon>
        <taxon>Chordata</taxon>
        <taxon>Craniata</taxon>
        <taxon>Vertebrata</taxon>
        <taxon>Euteleostomi</taxon>
        <taxon>Mammalia</taxon>
        <taxon>Eutheria</taxon>
        <taxon>Laurasiatheria</taxon>
        <taxon>Chiroptera</taxon>
        <taxon>Yinpterochiroptera</taxon>
        <taxon>Rhinolophoidea</taxon>
        <taxon>Hipposideridae</taxon>
        <taxon>Hipposideros</taxon>
    </lineage>
</organism>
<dbReference type="OrthoDB" id="69496at2759"/>
<name>A0A8B7PU99_HIPAR</name>
<dbReference type="GO" id="GO:0044194">
    <property type="term" value="C:cytolytic granule"/>
    <property type="evidence" value="ECO:0007669"/>
    <property type="project" value="TreeGrafter"/>
</dbReference>
<dbReference type="KEGG" id="hai:109371316"/>
<reference evidence="4" key="1">
    <citation type="submission" date="2025-08" db="UniProtKB">
        <authorList>
            <consortium name="RefSeq"/>
        </authorList>
    </citation>
    <scope>IDENTIFICATION</scope>
    <source>
        <tissue evidence="4">Muscle</tissue>
    </source>
</reference>
<dbReference type="Proteomes" id="UP000694851">
    <property type="component" value="Unplaced"/>
</dbReference>
<dbReference type="PANTHER" id="PTHR15541:SF2">
    <property type="entry name" value="GRANULYSIN"/>
    <property type="match status" value="1"/>
</dbReference>
<dbReference type="InterPro" id="IPR011001">
    <property type="entry name" value="Saposin-like"/>
</dbReference>
<sequence length="106" mass="11460">MVESLAITLNGDGGDLPPRRARLGIACGACQKIIQKLVEMVGDQPDKDSISEAASRVCGKVKLLSSICKKIMKTVLRIVSNDIMAGKTPRDTCVDIKMCKPKQVFI</sequence>
<dbReference type="PANTHER" id="PTHR15541">
    <property type="entry name" value="GRANULYSIN RELATED"/>
    <property type="match status" value="1"/>
</dbReference>
<dbReference type="PROSITE" id="PS50015">
    <property type="entry name" value="SAP_B"/>
    <property type="match status" value="1"/>
</dbReference>
<dbReference type="GO" id="GO:0031640">
    <property type="term" value="P:killing of cells of another organism"/>
    <property type="evidence" value="ECO:0007669"/>
    <property type="project" value="TreeGrafter"/>
</dbReference>
<dbReference type="InterPro" id="IPR038847">
    <property type="entry name" value="Granulysin-like"/>
</dbReference>
<proteinExistence type="predicted"/>
<dbReference type="SMART" id="SM00741">
    <property type="entry name" value="SapB"/>
    <property type="match status" value="1"/>
</dbReference>
<feature type="domain" description="Saposin B-type" evidence="2">
    <location>
        <begin position="23"/>
        <end position="103"/>
    </location>
</feature>
<evidence type="ECO:0000256" key="1">
    <source>
        <dbReference type="ARBA" id="ARBA00023157"/>
    </source>
</evidence>
<evidence type="ECO:0000259" key="2">
    <source>
        <dbReference type="PROSITE" id="PS50015"/>
    </source>
</evidence>
<keyword evidence="3" id="KW-1185">Reference proteome</keyword>
<dbReference type="GeneID" id="109371316"/>
<dbReference type="GO" id="GO:0061844">
    <property type="term" value="P:antimicrobial humoral immune response mediated by antimicrobial peptide"/>
    <property type="evidence" value="ECO:0007669"/>
    <property type="project" value="TreeGrafter"/>
</dbReference>
<keyword evidence="1" id="KW-1015">Disulfide bond</keyword>
<dbReference type="RefSeq" id="XP_019479297.1">
    <property type="nucleotide sequence ID" value="XM_019623752.1"/>
</dbReference>